<evidence type="ECO:0000313" key="2">
    <source>
        <dbReference type="WBParaSite" id="RSKR_0000862400.1"/>
    </source>
</evidence>
<name>A0AC35U8I3_9BILA</name>
<accession>A0AC35U8I3</accession>
<sequence>MSKSIKIEKEPSSSLTGKSRAECWAACVTDTSCSTFFYSLNSGVCQLFSEDGLAFGSGALVGTESDLDEFYQSLCIYSERLCNVTASFDRYPQNILVGHSEHVITTKDGLPECLKVCLESRQRYNMDCRSVMFNSQNNECILNRATKDDYPDLFSSNLNENTIDYFENNCLDGTCNGKKENLFWIKSEYFVPFNDTNNYVIYEDSTSDRCLQACRENELMIEEGYECRSLIYSSNTKECHLSRKTSLTTDKKIKKSQHTGPLDLSGLETMSSGYYLEKICLKNSVKCLEDAFEVVPNHYLNVTGEMINTSSLSTCLNACMKWSRTCISVSFFKQTNECVLNEKSRFSHGSAFVKSIDADYYDNVCETDQTNKHLVPPNAVDYLKEGEIERINKFTISQKGNSMENEIIDKYFEKRKGIKDLEPEIVTKDDKIASFTSHSKANKIPSDDIKLDGPLVTECKSSGIKIEANFLDKTEGVMYIKDHSKNCKSSFTNALSTTLKIPYPVNDEVDPVCPGFEETPGVWHYLVILQRKSEEIEGIVSSIGRTFKITCDYSKSVEHNQIMSSATLNSPSIDDRQLITDNDIAKFHMGLYLQNKPVTTVSLGDEVEIRWEMQHTTKKRLGYSIDECVAERLEGLPPQPPPLQLFTNGCPDPKVKDHLVTQSIKPIENGFSTLIKIFRFEGSRKCVVCGERACSHFYYGVASCHGCKCFFWRTVKTGAVYTCRYDKKCNISTRGRNICRYCRFDRCLAVGMQKDAVRLSKKKLATKDKKSSENHMDEIQEPKIKMESNPFSLYKDSYAESDGEKTYYGGEIKIQEKEDDSKYLETLLKVHQAITYGGDLDETKEMNTLLSMKNVFDYPHLLQTYRQKVDYRVKLQIAGTEEINFCARKMLTIAIDWIQRISPNQKTHNIDNAIKILRNSFSSLTILDIVYNSTKVTKDENLLCLPNGITLLKNEALAPNILFNNDIVSGMLENLAPLIQQLNISETEFVILKGLIVYQTFTKGINKETAKLMECYKEKLQNLLYNECRYEESDPMKVATRFASLLSIFPTISLLARDIIDHIKIYQSFGVHTPDILFIELFGDIFSMPTKNVVKTKFMETSHNVNVSQVEIGVS</sequence>
<dbReference type="WBParaSite" id="RSKR_0000862400.1">
    <property type="protein sequence ID" value="RSKR_0000862400.1"/>
    <property type="gene ID" value="RSKR_0000862400"/>
</dbReference>
<protein>
    <submittedName>
        <fullName evidence="2">Nuclear receptor domain-containing protein</fullName>
    </submittedName>
</protein>
<reference evidence="2" key="1">
    <citation type="submission" date="2016-11" db="UniProtKB">
        <authorList>
            <consortium name="WormBaseParasite"/>
        </authorList>
    </citation>
    <scope>IDENTIFICATION</scope>
    <source>
        <strain evidence="2">KR3021</strain>
    </source>
</reference>
<proteinExistence type="predicted"/>
<evidence type="ECO:0000313" key="1">
    <source>
        <dbReference type="Proteomes" id="UP000095286"/>
    </source>
</evidence>
<organism evidence="1 2">
    <name type="scientific">Rhabditophanes sp. KR3021</name>
    <dbReference type="NCBI Taxonomy" id="114890"/>
    <lineage>
        <taxon>Eukaryota</taxon>
        <taxon>Metazoa</taxon>
        <taxon>Ecdysozoa</taxon>
        <taxon>Nematoda</taxon>
        <taxon>Chromadorea</taxon>
        <taxon>Rhabditida</taxon>
        <taxon>Tylenchina</taxon>
        <taxon>Panagrolaimomorpha</taxon>
        <taxon>Strongyloidoidea</taxon>
        <taxon>Alloionematidae</taxon>
        <taxon>Rhabditophanes</taxon>
    </lineage>
</organism>
<dbReference type="Proteomes" id="UP000095286">
    <property type="component" value="Unplaced"/>
</dbReference>